<dbReference type="InterPro" id="IPR041679">
    <property type="entry name" value="DNA2/NAM7-like_C"/>
</dbReference>
<dbReference type="Gene3D" id="3.40.50.300">
    <property type="entry name" value="P-loop containing nucleotide triphosphate hydrolases"/>
    <property type="match status" value="2"/>
</dbReference>
<dbReference type="GO" id="GO:0043139">
    <property type="term" value="F:5'-3' DNA helicase activity"/>
    <property type="evidence" value="ECO:0007669"/>
    <property type="project" value="TreeGrafter"/>
</dbReference>
<feature type="region of interest" description="Disordered" evidence="6">
    <location>
        <begin position="111"/>
        <end position="159"/>
    </location>
</feature>
<dbReference type="SUPFAM" id="SSF52540">
    <property type="entry name" value="P-loop containing nucleoside triphosphate hydrolases"/>
    <property type="match status" value="1"/>
</dbReference>
<evidence type="ECO:0000256" key="5">
    <source>
        <dbReference type="ARBA" id="ARBA00022840"/>
    </source>
</evidence>
<feature type="domain" description="DNA2/NAM7 helicase helicase" evidence="7">
    <location>
        <begin position="714"/>
        <end position="947"/>
    </location>
</feature>
<feature type="compositionally biased region" description="Low complexity" evidence="6">
    <location>
        <begin position="111"/>
        <end position="131"/>
    </location>
</feature>
<keyword evidence="3" id="KW-0378">Hydrolase</keyword>
<dbReference type="InterPro" id="IPR027417">
    <property type="entry name" value="P-loop_NTPase"/>
</dbReference>
<dbReference type="InterPro" id="IPR050534">
    <property type="entry name" value="Coronavir_polyprotein_1ab"/>
</dbReference>
<gene>
    <name evidence="9" type="ORF">L596_002088</name>
</gene>
<dbReference type="STRING" id="34508.A0A4U8UN22"/>
<dbReference type="Proteomes" id="UP000298663">
    <property type="component" value="Unassembled WGS sequence"/>
</dbReference>
<dbReference type="PANTHER" id="PTHR43788:SF16">
    <property type="entry name" value="HELICASE WITH ZINC FINGER 2"/>
    <property type="match status" value="1"/>
</dbReference>
<dbReference type="GO" id="GO:0016787">
    <property type="term" value="F:hydrolase activity"/>
    <property type="evidence" value="ECO:0007669"/>
    <property type="project" value="UniProtKB-KW"/>
</dbReference>
<dbReference type="InterPro" id="IPR047187">
    <property type="entry name" value="SF1_C_Upf1"/>
</dbReference>
<accession>A0A4U8UN22</accession>
<evidence type="ECO:0008006" key="11">
    <source>
        <dbReference type="Google" id="ProtNLM"/>
    </source>
</evidence>
<name>A0A4U8UN22_STECR</name>
<evidence type="ECO:0000313" key="10">
    <source>
        <dbReference type="Proteomes" id="UP000298663"/>
    </source>
</evidence>
<dbReference type="AlphaFoldDB" id="A0A4U8UN22"/>
<comment type="caution">
    <text evidence="9">The sequence shown here is derived from an EMBL/GenBank/DDBJ whole genome shotgun (WGS) entry which is preliminary data.</text>
</comment>
<evidence type="ECO:0000256" key="1">
    <source>
        <dbReference type="ARBA" id="ARBA00007913"/>
    </source>
</evidence>
<proteinExistence type="inferred from homology"/>
<dbReference type="PANTHER" id="PTHR43788">
    <property type="entry name" value="DNA2/NAM7 HELICASE FAMILY MEMBER"/>
    <property type="match status" value="1"/>
</dbReference>
<feature type="compositionally biased region" description="Polar residues" evidence="6">
    <location>
        <begin position="76"/>
        <end position="91"/>
    </location>
</feature>
<keyword evidence="5" id="KW-0067">ATP-binding</keyword>
<feature type="compositionally biased region" description="Basic and acidic residues" evidence="6">
    <location>
        <begin position="49"/>
        <end position="67"/>
    </location>
</feature>
<evidence type="ECO:0000259" key="8">
    <source>
        <dbReference type="Pfam" id="PF13087"/>
    </source>
</evidence>
<feature type="compositionally biased region" description="Polar residues" evidence="6">
    <location>
        <begin position="132"/>
        <end position="159"/>
    </location>
</feature>
<evidence type="ECO:0000256" key="3">
    <source>
        <dbReference type="ARBA" id="ARBA00022801"/>
    </source>
</evidence>
<evidence type="ECO:0000256" key="2">
    <source>
        <dbReference type="ARBA" id="ARBA00022741"/>
    </source>
</evidence>
<protein>
    <recommendedName>
        <fullName evidence="11">DNA2/NAM7 helicase-like C-terminal domain-containing protein</fullName>
    </recommendedName>
</protein>
<keyword evidence="4" id="KW-0347">Helicase</keyword>
<sequence>MICHLFSVHASTFGNDNCACFRNRCDMFDIDLASEVEALKLSLLENPVRHERPQSRREEADSREKRSTPNAGLASQAINSSSSATNGEAATAASTGMKTAYVEVPLPKPQTVQAAQAPQSTPTPTSQTVQARTSTSKTPRPLSTNGEEIDSATHSTPGQFGNYQYVSANFVAYDSNYAVKQPISELSTDSEDEQAAGQTEEDSWIVSEDFEDLKNVLKRTEQPTIISKIHIGDRRRSREPLSAFTRMKPDFLANSANSQYTNDEEFLLIVEGTPDLPLIPATKRHDQYDDPPIIGQEDGRQPVLYRIIDTRSQDGFILCELVFPHQILRSEVLHFVVITQDSIEAPHMTHRGYNAQFVAINDLVWIYDVKPFDKTKLSKRLTFKRKMFRAEEVVHWSAKIHCFLETTEFHSAYGYMMDKRGSCVLTGSNEVIDIYKTDLPGYLQKVPEVDDAFRIDYIGVKSFNALQPFIADIAHPFRVGCRMSIIPGNRSKDIYVIAVNILDEKERKKMKDPFKHCHSLIEAVTYQTMNLGIAKFTDAVLQQRDAEASTTAANIEWISDRTGIIVLRRYSDYKEFVGCKFMSIRAENVLTFLVQLEMRGRRRVDRKSNKCFLEFSVHDDDKSAVRLNYQNLRQITEIYVSPVEQNPCDDHLLGYMTSGLMARTLASHLLDPRPVNAHILTGLRKNYFKKQYDLGNGKIKINSFAFGNRFVKLDEHQQQVTCFLSRKQADNNLPSLAVIQACAGAGKTLCSFATIMEMIRDNNDSCQLMCATTNRAVDNLAECLCGFEDARPVRIYSKTARDQLDDDPDFSLDAVMNAMLNKPQTYQLDEDEEEIVSGYLRLKRMGGKTGRSQGQYFGFQNMKQRAENAAMEIIKRKYRPNIILTTIDLALREQLQTSRYNLLQTHFERILVDEGSQLDEARFLALLSLNMTSRQIVVVGDRKQLPPYSSFDLRDNLREIACRSCMDVLVDTKNVPVLDLKIGYRMNHGLLKLTSEVFYDNQVIPAPNGGPPRRLTYKWGRFSKENPIIVGYTGGEEGEDGTSKINDSQAKVTVALIEEALKAGVNFKSIGVICLYNGQVRLLNKLLQKHEVEVASVDSFQGREKDYIIVNTVRSSDVCGYKNAFFSDMRRANVATSRAVLGVAILGEEASMINSEPWEKIVEFAKRENILDGNFGKDILEMIERNKPKPISCGFPSNRRLNVNKGQLT</sequence>
<dbReference type="Pfam" id="PF13086">
    <property type="entry name" value="AAA_11"/>
    <property type="match status" value="1"/>
</dbReference>
<keyword evidence="10" id="KW-1185">Reference proteome</keyword>
<organism evidence="9 10">
    <name type="scientific">Steinernema carpocapsae</name>
    <name type="common">Entomopathogenic nematode</name>
    <dbReference type="NCBI Taxonomy" id="34508"/>
    <lineage>
        <taxon>Eukaryota</taxon>
        <taxon>Metazoa</taxon>
        <taxon>Ecdysozoa</taxon>
        <taxon>Nematoda</taxon>
        <taxon>Chromadorea</taxon>
        <taxon>Rhabditida</taxon>
        <taxon>Tylenchina</taxon>
        <taxon>Panagrolaimomorpha</taxon>
        <taxon>Strongyloidoidea</taxon>
        <taxon>Steinernematidae</taxon>
        <taxon>Steinernema</taxon>
    </lineage>
</organism>
<feature type="domain" description="DNA2/NAM7 helicase-like C-terminal" evidence="8">
    <location>
        <begin position="963"/>
        <end position="1149"/>
    </location>
</feature>
<evidence type="ECO:0000313" key="9">
    <source>
        <dbReference type="EMBL" id="TMS34510.1"/>
    </source>
</evidence>
<evidence type="ECO:0000259" key="7">
    <source>
        <dbReference type="Pfam" id="PF13086"/>
    </source>
</evidence>
<dbReference type="CDD" id="cd18808">
    <property type="entry name" value="SF1_C_Upf1"/>
    <property type="match status" value="1"/>
</dbReference>
<dbReference type="GO" id="GO:0005524">
    <property type="term" value="F:ATP binding"/>
    <property type="evidence" value="ECO:0007669"/>
    <property type="project" value="UniProtKB-KW"/>
</dbReference>
<comment type="similarity">
    <text evidence="1">Belongs to the DNA2/NAM7 helicase family.</text>
</comment>
<evidence type="ECO:0000256" key="6">
    <source>
        <dbReference type="SAM" id="MobiDB-lite"/>
    </source>
</evidence>
<evidence type="ECO:0000256" key="4">
    <source>
        <dbReference type="ARBA" id="ARBA00022806"/>
    </source>
</evidence>
<dbReference type="InterPro" id="IPR041677">
    <property type="entry name" value="DNA2/NAM7_AAA_11"/>
</dbReference>
<reference evidence="9 10" key="2">
    <citation type="journal article" date="2019" name="G3 (Bethesda)">
        <title>Hybrid Assembly of the Genome of the Entomopathogenic Nematode Steinernema carpocapsae Identifies the X-Chromosome.</title>
        <authorList>
            <person name="Serra L."/>
            <person name="Macchietto M."/>
            <person name="Macias-Munoz A."/>
            <person name="McGill C.J."/>
            <person name="Rodriguez I.M."/>
            <person name="Rodriguez B."/>
            <person name="Murad R."/>
            <person name="Mortazavi A."/>
        </authorList>
    </citation>
    <scope>NUCLEOTIDE SEQUENCE [LARGE SCALE GENOMIC DNA]</scope>
    <source>
        <strain evidence="9 10">ALL</strain>
    </source>
</reference>
<dbReference type="Pfam" id="PF13087">
    <property type="entry name" value="AAA_12"/>
    <property type="match status" value="1"/>
</dbReference>
<feature type="region of interest" description="Disordered" evidence="6">
    <location>
        <begin position="49"/>
        <end position="91"/>
    </location>
</feature>
<reference evidence="9 10" key="1">
    <citation type="journal article" date="2015" name="Genome Biol.">
        <title>Comparative genomics of Steinernema reveals deeply conserved gene regulatory networks.</title>
        <authorList>
            <person name="Dillman A.R."/>
            <person name="Macchietto M."/>
            <person name="Porter C.F."/>
            <person name="Rogers A."/>
            <person name="Williams B."/>
            <person name="Antoshechkin I."/>
            <person name="Lee M.M."/>
            <person name="Goodwin Z."/>
            <person name="Lu X."/>
            <person name="Lewis E.E."/>
            <person name="Goodrich-Blair H."/>
            <person name="Stock S.P."/>
            <person name="Adams B.J."/>
            <person name="Sternberg P.W."/>
            <person name="Mortazavi A."/>
        </authorList>
    </citation>
    <scope>NUCLEOTIDE SEQUENCE [LARGE SCALE GENOMIC DNA]</scope>
    <source>
        <strain evidence="9 10">ALL</strain>
    </source>
</reference>
<dbReference type="OrthoDB" id="5851052at2759"/>
<dbReference type="EMBL" id="AZBU02000001">
    <property type="protein sequence ID" value="TMS34510.1"/>
    <property type="molecule type" value="Genomic_DNA"/>
</dbReference>
<keyword evidence="2" id="KW-0547">Nucleotide-binding</keyword>